<dbReference type="GO" id="GO:0061603">
    <property type="term" value="F:molybdenum cofactor guanylyltransferase activity"/>
    <property type="evidence" value="ECO:0007669"/>
    <property type="project" value="UniProtKB-EC"/>
</dbReference>
<keyword evidence="6 8" id="KW-0342">GTP-binding</keyword>
<dbReference type="InterPro" id="IPR025877">
    <property type="entry name" value="MobA-like_NTP_Trfase"/>
</dbReference>
<feature type="binding site" evidence="8">
    <location>
        <begin position="10"/>
        <end position="12"/>
    </location>
    <ligand>
        <name>GTP</name>
        <dbReference type="ChEBI" id="CHEBI:37565"/>
    </ligand>
</feature>
<dbReference type="CDD" id="cd02503">
    <property type="entry name" value="MobA"/>
    <property type="match status" value="1"/>
</dbReference>
<dbReference type="GO" id="GO:0046872">
    <property type="term" value="F:metal ion binding"/>
    <property type="evidence" value="ECO:0007669"/>
    <property type="project" value="UniProtKB-KW"/>
</dbReference>
<comment type="caution">
    <text evidence="8">Lacks conserved residue(s) required for the propagation of feature annotation.</text>
</comment>
<dbReference type="PANTHER" id="PTHR19136:SF81">
    <property type="entry name" value="MOLYBDENUM COFACTOR GUANYLYLTRANSFERASE"/>
    <property type="match status" value="1"/>
</dbReference>
<keyword evidence="11" id="KW-1185">Reference proteome</keyword>
<comment type="function">
    <text evidence="8">Transfers a GMP moiety from GTP to Mo-molybdopterin (Mo-MPT) cofactor (Moco or molybdenum cofactor) to form Mo-molybdopterin guanine dinucleotide (Mo-MGD) cofactor.</text>
</comment>
<comment type="cofactor">
    <cofactor evidence="8">
        <name>Mg(2+)</name>
        <dbReference type="ChEBI" id="CHEBI:18420"/>
    </cofactor>
</comment>
<dbReference type="GO" id="GO:0005737">
    <property type="term" value="C:cytoplasm"/>
    <property type="evidence" value="ECO:0007669"/>
    <property type="project" value="UniProtKB-SubCell"/>
</dbReference>
<keyword evidence="3 8" id="KW-0479">Metal-binding</keyword>
<feature type="domain" description="MobA-like NTP transferase" evidence="9">
    <location>
        <begin position="7"/>
        <end position="166"/>
    </location>
</feature>
<comment type="subcellular location">
    <subcellularLocation>
        <location evidence="8">Cytoplasm</location>
    </subcellularLocation>
</comment>
<evidence type="ECO:0000256" key="3">
    <source>
        <dbReference type="ARBA" id="ARBA00022723"/>
    </source>
</evidence>
<keyword evidence="7 8" id="KW-0501">Molybdenum cofactor biosynthesis</keyword>
<evidence type="ECO:0000256" key="4">
    <source>
        <dbReference type="ARBA" id="ARBA00022741"/>
    </source>
</evidence>
<dbReference type="EC" id="2.7.7.77" evidence="8"/>
<gene>
    <name evidence="8" type="primary">mobA</name>
    <name evidence="10" type="ORF">CIB95_10370</name>
</gene>
<dbReference type="AlphaFoldDB" id="A0A263BSB5"/>
<dbReference type="InterPro" id="IPR013482">
    <property type="entry name" value="Molybde_CF_guanTrfase"/>
</dbReference>
<dbReference type="InterPro" id="IPR029044">
    <property type="entry name" value="Nucleotide-diphossugar_trans"/>
</dbReference>
<dbReference type="HAMAP" id="MF_00316">
    <property type="entry name" value="MobA"/>
    <property type="match status" value="1"/>
</dbReference>
<evidence type="ECO:0000256" key="5">
    <source>
        <dbReference type="ARBA" id="ARBA00022842"/>
    </source>
</evidence>
<dbReference type="Gene3D" id="3.90.550.10">
    <property type="entry name" value="Spore Coat Polysaccharide Biosynthesis Protein SpsA, Chain A"/>
    <property type="match status" value="1"/>
</dbReference>
<keyword evidence="5 8" id="KW-0460">Magnesium</keyword>
<dbReference type="Proteomes" id="UP000217083">
    <property type="component" value="Unassembled WGS sequence"/>
</dbReference>
<comment type="domain">
    <text evidence="8">The N-terminal domain determines nucleotide recognition and specific binding, while the C-terminal domain determines the specific binding to the target protein.</text>
</comment>
<reference evidence="10 11" key="2">
    <citation type="submission" date="2017-09" db="EMBL/GenBank/DDBJ databases">
        <title>Bacillus patelloidae sp. nov., isolated from the intestinal tract of a marine limpet.</title>
        <authorList>
            <person name="Liu R."/>
            <person name="Dong C."/>
            <person name="Shao Z."/>
        </authorList>
    </citation>
    <scope>NUCLEOTIDE SEQUENCE [LARGE SCALE GENOMIC DNA]</scope>
    <source>
        <strain evidence="10 11">SA5d-4</strain>
    </source>
</reference>
<feature type="binding site" evidence="8">
    <location>
        <position position="72"/>
    </location>
    <ligand>
        <name>GTP</name>
        <dbReference type="ChEBI" id="CHEBI:37565"/>
    </ligand>
</feature>
<accession>A0A263BSB5</accession>
<dbReference type="RefSeq" id="WP_094924886.1">
    <property type="nucleotide sequence ID" value="NZ_NPIA01000005.1"/>
</dbReference>
<evidence type="ECO:0000256" key="2">
    <source>
        <dbReference type="ARBA" id="ARBA00022679"/>
    </source>
</evidence>
<dbReference type="GO" id="GO:0005525">
    <property type="term" value="F:GTP binding"/>
    <property type="evidence" value="ECO:0007669"/>
    <property type="project" value="UniProtKB-UniRule"/>
</dbReference>
<organism evidence="10 11">
    <name type="scientific">Lottiidibacillus patelloidae</name>
    <dbReference type="NCBI Taxonomy" id="2670334"/>
    <lineage>
        <taxon>Bacteria</taxon>
        <taxon>Bacillati</taxon>
        <taxon>Bacillota</taxon>
        <taxon>Bacilli</taxon>
        <taxon>Bacillales</taxon>
        <taxon>Bacillaceae</taxon>
        <taxon>Lottiidibacillus</taxon>
    </lineage>
</organism>
<dbReference type="EMBL" id="NPIA01000005">
    <property type="protein sequence ID" value="OZM56621.1"/>
    <property type="molecule type" value="Genomic_DNA"/>
</dbReference>
<evidence type="ECO:0000256" key="7">
    <source>
        <dbReference type="ARBA" id="ARBA00023150"/>
    </source>
</evidence>
<evidence type="ECO:0000313" key="10">
    <source>
        <dbReference type="EMBL" id="OZM56621.1"/>
    </source>
</evidence>
<dbReference type="Pfam" id="PF12804">
    <property type="entry name" value="NTP_transf_3"/>
    <property type="match status" value="1"/>
</dbReference>
<comment type="similarity">
    <text evidence="8">Belongs to the MobA family.</text>
</comment>
<name>A0A263BSB5_9BACI</name>
<dbReference type="SUPFAM" id="SSF53448">
    <property type="entry name" value="Nucleotide-diphospho-sugar transferases"/>
    <property type="match status" value="1"/>
</dbReference>
<dbReference type="PANTHER" id="PTHR19136">
    <property type="entry name" value="MOLYBDENUM COFACTOR GUANYLYLTRANSFERASE"/>
    <property type="match status" value="1"/>
</dbReference>
<feature type="binding site" evidence="8">
    <location>
        <position position="103"/>
    </location>
    <ligand>
        <name>GTP</name>
        <dbReference type="ChEBI" id="CHEBI:37565"/>
    </ligand>
</feature>
<sequence length="190" mass="21710">MENVIAGIVLAGGESRRYGSPKAFAKREGISFYRYSIEVLTPFTSSIVLVTRPELQNMFYREEDDGIKVINDQAIYQGQGPLAGIYSAMDEVVADWYLVLPIDVPFLEKWVVEQLMQYTASSAQAIVPIVCGREQPLIALYHKSVKNKIADQLSKGQRSLRYLLEQIDVKYERINNENPFRNINRPEDIF</sequence>
<reference evidence="11" key="1">
    <citation type="submission" date="2017-08" db="EMBL/GenBank/DDBJ databases">
        <authorList>
            <person name="Huang Z."/>
        </authorList>
    </citation>
    <scope>NUCLEOTIDE SEQUENCE [LARGE SCALE GENOMIC DNA]</scope>
    <source>
        <strain evidence="11">SA5d-4</strain>
    </source>
</reference>
<evidence type="ECO:0000256" key="8">
    <source>
        <dbReference type="HAMAP-Rule" id="MF_00316"/>
    </source>
</evidence>
<evidence type="ECO:0000256" key="6">
    <source>
        <dbReference type="ARBA" id="ARBA00023134"/>
    </source>
</evidence>
<evidence type="ECO:0000313" key="11">
    <source>
        <dbReference type="Proteomes" id="UP000217083"/>
    </source>
</evidence>
<comment type="caution">
    <text evidence="10">The sequence shown here is derived from an EMBL/GenBank/DDBJ whole genome shotgun (WGS) entry which is preliminary data.</text>
</comment>
<dbReference type="GO" id="GO:0006777">
    <property type="term" value="P:Mo-molybdopterin cofactor biosynthetic process"/>
    <property type="evidence" value="ECO:0007669"/>
    <property type="project" value="UniProtKB-KW"/>
</dbReference>
<keyword evidence="4 8" id="KW-0547">Nucleotide-binding</keyword>
<keyword evidence="2 8" id="KW-0808">Transferase</keyword>
<evidence type="ECO:0000256" key="1">
    <source>
        <dbReference type="ARBA" id="ARBA00022490"/>
    </source>
</evidence>
<comment type="catalytic activity">
    <reaction evidence="8">
        <text>Mo-molybdopterin + GTP + H(+) = Mo-molybdopterin guanine dinucleotide + diphosphate</text>
        <dbReference type="Rhea" id="RHEA:34243"/>
        <dbReference type="ChEBI" id="CHEBI:15378"/>
        <dbReference type="ChEBI" id="CHEBI:33019"/>
        <dbReference type="ChEBI" id="CHEBI:37565"/>
        <dbReference type="ChEBI" id="CHEBI:71302"/>
        <dbReference type="ChEBI" id="CHEBI:71310"/>
        <dbReference type="EC" id="2.7.7.77"/>
    </reaction>
</comment>
<keyword evidence="1 8" id="KW-0963">Cytoplasm</keyword>
<feature type="binding site" evidence="8">
    <location>
        <position position="103"/>
    </location>
    <ligand>
        <name>Mg(2+)</name>
        <dbReference type="ChEBI" id="CHEBI:18420"/>
    </ligand>
</feature>
<feature type="binding site" evidence="8">
    <location>
        <position position="22"/>
    </location>
    <ligand>
        <name>GTP</name>
        <dbReference type="ChEBI" id="CHEBI:37565"/>
    </ligand>
</feature>
<proteinExistence type="inferred from homology"/>
<evidence type="ECO:0000259" key="9">
    <source>
        <dbReference type="Pfam" id="PF12804"/>
    </source>
</evidence>
<protein>
    <recommendedName>
        <fullName evidence="8">Probable molybdenum cofactor guanylyltransferase</fullName>
        <shortName evidence="8">MoCo guanylyltransferase</shortName>
        <ecNumber evidence="8">2.7.7.77</ecNumber>
    </recommendedName>
    <alternativeName>
        <fullName evidence="8">GTP:molybdopterin guanylyltransferase</fullName>
    </alternativeName>
    <alternativeName>
        <fullName evidence="8">Mo-MPT guanylyltransferase</fullName>
    </alternativeName>
    <alternativeName>
        <fullName evidence="8">Molybdopterin guanylyltransferase</fullName>
    </alternativeName>
    <alternativeName>
        <fullName evidence="8">Molybdopterin-guanine dinucleotide synthase</fullName>
        <shortName evidence="8">MGD synthase</shortName>
    </alternativeName>
</protein>